<sequence>MPVFSAASDRRPLRSSTAFCIAVLKLSIPYSAKSLDFDRREQQYWDMISHNPGTLQFDLYQCPKHAGTHFCVLHDSSQQLFT</sequence>
<protein>
    <submittedName>
        <fullName evidence="1">Uncharacterized protein</fullName>
    </submittedName>
</protein>
<comment type="caution">
    <text evidence="1">The sequence shown here is derived from an EMBL/GenBank/DDBJ whole genome shotgun (WGS) entry which is preliminary data.</text>
</comment>
<evidence type="ECO:0000313" key="1">
    <source>
        <dbReference type="EMBL" id="GFY06920.1"/>
    </source>
</evidence>
<name>A0A8X6VI63_TRICX</name>
<proteinExistence type="predicted"/>
<dbReference type="Proteomes" id="UP000887159">
    <property type="component" value="Unassembled WGS sequence"/>
</dbReference>
<organism evidence="1 2">
    <name type="scientific">Trichonephila clavipes</name>
    <name type="common">Golden silk orbweaver</name>
    <name type="synonym">Nephila clavipes</name>
    <dbReference type="NCBI Taxonomy" id="2585209"/>
    <lineage>
        <taxon>Eukaryota</taxon>
        <taxon>Metazoa</taxon>
        <taxon>Ecdysozoa</taxon>
        <taxon>Arthropoda</taxon>
        <taxon>Chelicerata</taxon>
        <taxon>Arachnida</taxon>
        <taxon>Araneae</taxon>
        <taxon>Araneomorphae</taxon>
        <taxon>Entelegynae</taxon>
        <taxon>Araneoidea</taxon>
        <taxon>Nephilidae</taxon>
        <taxon>Trichonephila</taxon>
    </lineage>
</organism>
<keyword evidence="2" id="KW-1185">Reference proteome</keyword>
<reference evidence="1" key="1">
    <citation type="submission" date="2020-08" db="EMBL/GenBank/DDBJ databases">
        <title>Multicomponent nature underlies the extraordinary mechanical properties of spider dragline silk.</title>
        <authorList>
            <person name="Kono N."/>
            <person name="Nakamura H."/>
            <person name="Mori M."/>
            <person name="Yoshida Y."/>
            <person name="Ohtoshi R."/>
            <person name="Malay A.D."/>
            <person name="Moran D.A.P."/>
            <person name="Tomita M."/>
            <person name="Numata K."/>
            <person name="Arakawa K."/>
        </authorList>
    </citation>
    <scope>NUCLEOTIDE SEQUENCE</scope>
</reference>
<gene>
    <name evidence="1" type="ORF">TNCV_4090221</name>
</gene>
<accession>A0A8X6VI63</accession>
<evidence type="ECO:0000313" key="2">
    <source>
        <dbReference type="Proteomes" id="UP000887159"/>
    </source>
</evidence>
<dbReference type="AlphaFoldDB" id="A0A8X6VI63"/>
<dbReference type="EMBL" id="BMAU01021265">
    <property type="protein sequence ID" value="GFY06920.1"/>
    <property type="molecule type" value="Genomic_DNA"/>
</dbReference>